<sequence>MPRHIRIAAVQAAPHPISTALDAFEREVRELVAEHRPDLVVYPELHLFGADNADLEAQNARLRDGAVDLDEFVAPLQDLARELGVWLLPGSLVERADGDPFNTAVLLAPSGEIAGRYRKVFPWRPTEPYASGERFEVVDLPGLGRVGISICYDAWWPEATRHLAWMGAEVVLNIVKTTTPDRKQELVLAQANAIVNQNFTVSVNTAGPIGRGRSIVVDPEGSPIATAGEAPEVLVVELDLDEVARVRRDGTEGSVVPWRQFADGDAAVPLPLYNGRLDPTTWRPGAGA</sequence>
<feature type="domain" description="CN hydrolase" evidence="2">
    <location>
        <begin position="5"/>
        <end position="240"/>
    </location>
</feature>
<gene>
    <name evidence="3" type="ORF">M3M28_02530</name>
</gene>
<dbReference type="InterPro" id="IPR036526">
    <property type="entry name" value="C-N_Hydrolase_sf"/>
</dbReference>
<dbReference type="InterPro" id="IPR050345">
    <property type="entry name" value="Aliph_Amidase/BUP"/>
</dbReference>
<evidence type="ECO:0000256" key="1">
    <source>
        <dbReference type="ARBA" id="ARBA00022801"/>
    </source>
</evidence>
<name>A0ABY4MY54_9MICO</name>
<dbReference type="InterPro" id="IPR003010">
    <property type="entry name" value="C-N_Hydrolase"/>
</dbReference>
<dbReference type="EMBL" id="CP097160">
    <property type="protein sequence ID" value="UQN15362.1"/>
    <property type="molecule type" value="Genomic_DNA"/>
</dbReference>
<dbReference type="PROSITE" id="PS50263">
    <property type="entry name" value="CN_HYDROLASE"/>
    <property type="match status" value="1"/>
</dbReference>
<dbReference type="GO" id="GO:0016787">
    <property type="term" value="F:hydrolase activity"/>
    <property type="evidence" value="ECO:0007669"/>
    <property type="project" value="UniProtKB-KW"/>
</dbReference>
<dbReference type="CDD" id="cd07197">
    <property type="entry name" value="nitrilase"/>
    <property type="match status" value="1"/>
</dbReference>
<dbReference type="PANTHER" id="PTHR43674:SF2">
    <property type="entry name" value="BETA-UREIDOPROPIONASE"/>
    <property type="match status" value="1"/>
</dbReference>
<organism evidence="3">
    <name type="scientific">Gulosibacter sediminis</name>
    <dbReference type="NCBI Taxonomy" id="1729695"/>
    <lineage>
        <taxon>Bacteria</taxon>
        <taxon>Bacillati</taxon>
        <taxon>Actinomycetota</taxon>
        <taxon>Actinomycetes</taxon>
        <taxon>Micrococcales</taxon>
        <taxon>Microbacteriaceae</taxon>
        <taxon>Gulosibacter</taxon>
    </lineage>
</organism>
<accession>A0ABY4MY54</accession>
<keyword evidence="1 3" id="KW-0378">Hydrolase</keyword>
<dbReference type="SUPFAM" id="SSF56317">
    <property type="entry name" value="Carbon-nitrogen hydrolase"/>
    <property type="match status" value="1"/>
</dbReference>
<dbReference type="Gene3D" id="3.60.110.10">
    <property type="entry name" value="Carbon-nitrogen hydrolase"/>
    <property type="match status" value="1"/>
</dbReference>
<evidence type="ECO:0000259" key="2">
    <source>
        <dbReference type="PROSITE" id="PS50263"/>
    </source>
</evidence>
<evidence type="ECO:0000313" key="3">
    <source>
        <dbReference type="EMBL" id="UQN15362.1"/>
    </source>
</evidence>
<reference evidence="3" key="1">
    <citation type="submission" date="2022-05" db="EMBL/GenBank/DDBJ databases">
        <title>Complete genome sequence of toluene-degrading Gulosibacter sediminis strain ACHW.36C.</title>
        <authorList>
            <person name="Wai A.C."/>
            <person name="Lai G.K."/>
            <person name="Griffin S.D."/>
            <person name="Leung F.C."/>
        </authorList>
    </citation>
    <scope>NUCLEOTIDE SEQUENCE [LARGE SCALE GENOMIC DNA]</scope>
    <source>
        <strain evidence="3">ACHW.36C</strain>
    </source>
</reference>
<dbReference type="Pfam" id="PF00795">
    <property type="entry name" value="CN_hydrolase"/>
    <property type="match status" value="1"/>
</dbReference>
<proteinExistence type="predicted"/>
<protein>
    <submittedName>
        <fullName evidence="3">Carbon-nitrogen hydrolase family protein</fullName>
    </submittedName>
</protein>
<dbReference type="PANTHER" id="PTHR43674">
    <property type="entry name" value="NITRILASE C965.09-RELATED"/>
    <property type="match status" value="1"/>
</dbReference>